<accession>A0A9D4GSL2</accession>
<gene>
    <name evidence="1" type="ORF">DPMN_124429</name>
</gene>
<reference evidence="1" key="2">
    <citation type="submission" date="2020-11" db="EMBL/GenBank/DDBJ databases">
        <authorList>
            <person name="McCartney M.A."/>
            <person name="Auch B."/>
            <person name="Kono T."/>
            <person name="Mallez S."/>
            <person name="Becker A."/>
            <person name="Gohl D.M."/>
            <person name="Silverstein K.A.T."/>
            <person name="Koren S."/>
            <person name="Bechman K.B."/>
            <person name="Herman A."/>
            <person name="Abrahante J.E."/>
            <person name="Garbe J."/>
        </authorList>
    </citation>
    <scope>NUCLEOTIDE SEQUENCE</scope>
    <source>
        <strain evidence="1">Duluth1</strain>
        <tissue evidence="1">Whole animal</tissue>
    </source>
</reference>
<evidence type="ECO:0000313" key="1">
    <source>
        <dbReference type="EMBL" id="KAH3822639.1"/>
    </source>
</evidence>
<evidence type="ECO:0000313" key="2">
    <source>
        <dbReference type="Proteomes" id="UP000828390"/>
    </source>
</evidence>
<reference evidence="1" key="1">
    <citation type="journal article" date="2019" name="bioRxiv">
        <title>The Genome of the Zebra Mussel, Dreissena polymorpha: A Resource for Invasive Species Research.</title>
        <authorList>
            <person name="McCartney M.A."/>
            <person name="Auch B."/>
            <person name="Kono T."/>
            <person name="Mallez S."/>
            <person name="Zhang Y."/>
            <person name="Obille A."/>
            <person name="Becker A."/>
            <person name="Abrahante J.E."/>
            <person name="Garbe J."/>
            <person name="Badalamenti J.P."/>
            <person name="Herman A."/>
            <person name="Mangelson H."/>
            <person name="Liachko I."/>
            <person name="Sullivan S."/>
            <person name="Sone E.D."/>
            <person name="Koren S."/>
            <person name="Silverstein K.A.T."/>
            <person name="Beckman K.B."/>
            <person name="Gohl D.M."/>
        </authorList>
    </citation>
    <scope>NUCLEOTIDE SEQUENCE</scope>
    <source>
        <strain evidence="1">Duluth1</strain>
        <tissue evidence="1">Whole animal</tissue>
    </source>
</reference>
<protein>
    <submittedName>
        <fullName evidence="1">Uncharacterized protein</fullName>
    </submittedName>
</protein>
<organism evidence="1 2">
    <name type="scientific">Dreissena polymorpha</name>
    <name type="common">Zebra mussel</name>
    <name type="synonym">Mytilus polymorpha</name>
    <dbReference type="NCBI Taxonomy" id="45954"/>
    <lineage>
        <taxon>Eukaryota</taxon>
        <taxon>Metazoa</taxon>
        <taxon>Spiralia</taxon>
        <taxon>Lophotrochozoa</taxon>
        <taxon>Mollusca</taxon>
        <taxon>Bivalvia</taxon>
        <taxon>Autobranchia</taxon>
        <taxon>Heteroconchia</taxon>
        <taxon>Euheterodonta</taxon>
        <taxon>Imparidentia</taxon>
        <taxon>Neoheterodontei</taxon>
        <taxon>Myida</taxon>
        <taxon>Dreissenoidea</taxon>
        <taxon>Dreissenidae</taxon>
        <taxon>Dreissena</taxon>
    </lineage>
</organism>
<dbReference type="EMBL" id="JAIWYP010000005">
    <property type="protein sequence ID" value="KAH3822639.1"/>
    <property type="molecule type" value="Genomic_DNA"/>
</dbReference>
<dbReference type="Proteomes" id="UP000828390">
    <property type="component" value="Unassembled WGS sequence"/>
</dbReference>
<comment type="caution">
    <text evidence="1">The sequence shown here is derived from an EMBL/GenBank/DDBJ whole genome shotgun (WGS) entry which is preliminary data.</text>
</comment>
<dbReference type="AlphaFoldDB" id="A0A9D4GSL2"/>
<proteinExistence type="predicted"/>
<name>A0A9D4GSL2_DREPO</name>
<sequence length="53" mass="6122">MSLLIDLHDVTNCCQNGDKFKHMAWFWEKCSPDQPEKCAEDDKGRLFPTTGFS</sequence>
<keyword evidence="2" id="KW-1185">Reference proteome</keyword>